<gene>
    <name evidence="10 11" type="primary">plsY</name>
    <name evidence="11" type="ORF">ODE01S_09910</name>
</gene>
<reference evidence="11 12" key="1">
    <citation type="submission" date="2019-07" db="EMBL/GenBank/DDBJ databases">
        <title>Whole genome shotgun sequence of Oceanithermus desulfurans NBRC 100063.</title>
        <authorList>
            <person name="Hosoyama A."/>
            <person name="Uohara A."/>
            <person name="Ohji S."/>
            <person name="Ichikawa N."/>
        </authorList>
    </citation>
    <scope>NUCLEOTIDE SEQUENCE [LARGE SCALE GENOMIC DNA]</scope>
    <source>
        <strain evidence="11 12">NBRC 100063</strain>
    </source>
</reference>
<feature type="transmembrane region" description="Helical" evidence="10">
    <location>
        <begin position="46"/>
        <end position="71"/>
    </location>
</feature>
<keyword evidence="3 10" id="KW-0808">Transferase</keyword>
<dbReference type="PANTHER" id="PTHR30309:SF0">
    <property type="entry name" value="GLYCEROL-3-PHOSPHATE ACYLTRANSFERASE-RELATED"/>
    <property type="match status" value="1"/>
</dbReference>
<dbReference type="SMART" id="SM01207">
    <property type="entry name" value="G3P_acyltransf"/>
    <property type="match status" value="1"/>
</dbReference>
<keyword evidence="11" id="KW-0012">Acyltransferase</keyword>
<dbReference type="GO" id="GO:0043772">
    <property type="term" value="F:acyl-phosphate glycerol-3-phosphate acyltransferase activity"/>
    <property type="evidence" value="ECO:0007669"/>
    <property type="project" value="UniProtKB-UniRule"/>
</dbReference>
<keyword evidence="5 10" id="KW-1133">Transmembrane helix</keyword>
<dbReference type="RefSeq" id="WP_147146476.1">
    <property type="nucleotide sequence ID" value="NZ_BJXN01000005.1"/>
</dbReference>
<comment type="similarity">
    <text evidence="10">Belongs to the PlsY family.</text>
</comment>
<evidence type="ECO:0000256" key="9">
    <source>
        <dbReference type="ARBA" id="ARBA00023264"/>
    </source>
</evidence>
<evidence type="ECO:0000256" key="3">
    <source>
        <dbReference type="ARBA" id="ARBA00022679"/>
    </source>
</evidence>
<accession>A0A511RKE3</accession>
<comment type="function">
    <text evidence="10">Catalyzes the transfer of an acyl group from acyl-phosphate (acyl-PO(4)) to glycerol-3-phosphate (G3P) to form lysophosphatidic acid (LPA). This enzyme utilizes acyl-phosphate as fatty acyl donor, but not acyl-CoA or acyl-ACP.</text>
</comment>
<organism evidence="11 12">
    <name type="scientific">Oceanithermus desulfurans NBRC 100063</name>
    <dbReference type="NCBI Taxonomy" id="1227550"/>
    <lineage>
        <taxon>Bacteria</taxon>
        <taxon>Thermotogati</taxon>
        <taxon>Deinococcota</taxon>
        <taxon>Deinococci</taxon>
        <taxon>Thermales</taxon>
        <taxon>Thermaceae</taxon>
        <taxon>Oceanithermus</taxon>
    </lineage>
</organism>
<dbReference type="GO" id="GO:0005886">
    <property type="term" value="C:plasma membrane"/>
    <property type="evidence" value="ECO:0007669"/>
    <property type="project" value="UniProtKB-SubCell"/>
</dbReference>
<evidence type="ECO:0000256" key="4">
    <source>
        <dbReference type="ARBA" id="ARBA00022692"/>
    </source>
</evidence>
<keyword evidence="4 10" id="KW-0812">Transmembrane</keyword>
<comment type="subunit">
    <text evidence="10">Probably interacts with PlsX.</text>
</comment>
<dbReference type="EMBL" id="BJXN01000005">
    <property type="protein sequence ID" value="GEM89557.1"/>
    <property type="molecule type" value="Genomic_DNA"/>
</dbReference>
<dbReference type="EC" id="2.3.1.275" evidence="10"/>
<evidence type="ECO:0000256" key="2">
    <source>
        <dbReference type="ARBA" id="ARBA00022516"/>
    </source>
</evidence>
<feature type="transmembrane region" description="Helical" evidence="10">
    <location>
        <begin position="161"/>
        <end position="179"/>
    </location>
</feature>
<keyword evidence="8 10" id="KW-0594">Phospholipid biosynthesis</keyword>
<dbReference type="HAMAP" id="MF_01043">
    <property type="entry name" value="PlsY"/>
    <property type="match status" value="1"/>
</dbReference>
<evidence type="ECO:0000256" key="6">
    <source>
        <dbReference type="ARBA" id="ARBA00023098"/>
    </source>
</evidence>
<feature type="transmembrane region" description="Helical" evidence="10">
    <location>
        <begin position="108"/>
        <end position="131"/>
    </location>
</feature>
<dbReference type="InterPro" id="IPR003811">
    <property type="entry name" value="G3P_acylTferase_PlsY"/>
</dbReference>
<comment type="subcellular location">
    <subcellularLocation>
        <location evidence="10">Cell membrane</location>
        <topology evidence="10">Multi-pass membrane protein</topology>
    </subcellularLocation>
</comment>
<comment type="caution">
    <text evidence="11">The sequence shown here is derived from an EMBL/GenBank/DDBJ whole genome shotgun (WGS) entry which is preliminary data.</text>
</comment>
<sequence>MDVLYAVAAGYLLGSLPFAVWFGWIQKKNLLAEGSGNPGAINAFRVLGVVPGLMVLLLDVFKGFLAVFYGALLGGTAGALAGGVAAVAGHLCSIWIRCRGGKGVATAAGVWLAVQPAAVLVIALAWAGGWILSRDAYKSFAVAALFLAPVAFWLTGDGEVVLAALATSGLLFFAHLKYLRV</sequence>
<keyword evidence="7 10" id="KW-0472">Membrane</keyword>
<evidence type="ECO:0000256" key="7">
    <source>
        <dbReference type="ARBA" id="ARBA00023136"/>
    </source>
</evidence>
<protein>
    <recommendedName>
        <fullName evidence="10">Glycerol-3-phosphate acyltransferase</fullName>
    </recommendedName>
    <alternativeName>
        <fullName evidence="10">Acyl-PO4 G3P acyltransferase</fullName>
    </alternativeName>
    <alternativeName>
        <fullName evidence="10">Acyl-phosphate--glycerol-3-phosphate acyltransferase</fullName>
    </alternativeName>
    <alternativeName>
        <fullName evidence="10">G3P acyltransferase</fullName>
        <shortName evidence="10">GPAT</shortName>
        <ecNumber evidence="10">2.3.1.275</ecNumber>
    </alternativeName>
    <alternativeName>
        <fullName evidence="10">Lysophosphatidic acid synthase</fullName>
        <shortName evidence="10">LPA synthase</shortName>
    </alternativeName>
</protein>
<dbReference type="PANTHER" id="PTHR30309">
    <property type="entry name" value="INNER MEMBRANE PROTEIN YGIH"/>
    <property type="match status" value="1"/>
</dbReference>
<comment type="pathway">
    <text evidence="10">Lipid metabolism; phospholipid metabolism.</text>
</comment>
<keyword evidence="9 10" id="KW-1208">Phospholipid metabolism</keyword>
<feature type="transmembrane region" description="Helical" evidence="10">
    <location>
        <begin position="137"/>
        <end position="154"/>
    </location>
</feature>
<dbReference type="UniPathway" id="UPA00085"/>
<proteinExistence type="inferred from homology"/>
<comment type="catalytic activity">
    <reaction evidence="10">
        <text>an acyl phosphate + sn-glycerol 3-phosphate = a 1-acyl-sn-glycero-3-phosphate + phosphate</text>
        <dbReference type="Rhea" id="RHEA:34075"/>
        <dbReference type="ChEBI" id="CHEBI:43474"/>
        <dbReference type="ChEBI" id="CHEBI:57597"/>
        <dbReference type="ChEBI" id="CHEBI:57970"/>
        <dbReference type="ChEBI" id="CHEBI:59918"/>
        <dbReference type="EC" id="2.3.1.275"/>
    </reaction>
</comment>
<evidence type="ECO:0000313" key="11">
    <source>
        <dbReference type="EMBL" id="GEM89557.1"/>
    </source>
</evidence>
<dbReference type="Pfam" id="PF02660">
    <property type="entry name" value="G3P_acyltransf"/>
    <property type="match status" value="1"/>
</dbReference>
<name>A0A511RKE3_9DEIN</name>
<evidence type="ECO:0000256" key="8">
    <source>
        <dbReference type="ARBA" id="ARBA00023209"/>
    </source>
</evidence>
<evidence type="ECO:0000313" key="12">
    <source>
        <dbReference type="Proteomes" id="UP000321827"/>
    </source>
</evidence>
<dbReference type="OrthoDB" id="25790at2"/>
<evidence type="ECO:0000256" key="1">
    <source>
        <dbReference type="ARBA" id="ARBA00022475"/>
    </source>
</evidence>
<evidence type="ECO:0000256" key="10">
    <source>
        <dbReference type="HAMAP-Rule" id="MF_01043"/>
    </source>
</evidence>
<keyword evidence="2 10" id="KW-0444">Lipid biosynthesis</keyword>
<keyword evidence="1 10" id="KW-1003">Cell membrane</keyword>
<dbReference type="GO" id="GO:0008654">
    <property type="term" value="P:phospholipid biosynthetic process"/>
    <property type="evidence" value="ECO:0007669"/>
    <property type="project" value="UniProtKB-UniRule"/>
</dbReference>
<feature type="transmembrane region" description="Helical" evidence="10">
    <location>
        <begin position="6"/>
        <end position="25"/>
    </location>
</feature>
<dbReference type="Proteomes" id="UP000321827">
    <property type="component" value="Unassembled WGS sequence"/>
</dbReference>
<evidence type="ECO:0000256" key="5">
    <source>
        <dbReference type="ARBA" id="ARBA00022989"/>
    </source>
</evidence>
<dbReference type="AlphaFoldDB" id="A0A511RKE3"/>
<keyword evidence="6 10" id="KW-0443">Lipid metabolism</keyword>